<comment type="caution">
    <text evidence="9">The sequence shown here is derived from an EMBL/GenBank/DDBJ whole genome shotgun (WGS) entry which is preliminary data.</text>
</comment>
<comment type="catalytic activity">
    <reaction evidence="7">
        <text>4-demethyl-7-[(3S)-3-amino-3-carboxypropyl]wyosine(37) in tRNA(Phe) + S-adenosyl-L-methionine = 7-[(3S)-3-amino-3-carboxypropyl]wyosine(37) in tRNA(Phe) + S-adenosyl-L-homocysteine + H(+)</text>
        <dbReference type="Rhea" id="RHEA:36635"/>
        <dbReference type="Rhea" id="RHEA-COMP:10378"/>
        <dbReference type="Rhea" id="RHEA-COMP:10379"/>
        <dbReference type="ChEBI" id="CHEBI:15378"/>
        <dbReference type="ChEBI" id="CHEBI:57856"/>
        <dbReference type="ChEBI" id="CHEBI:59789"/>
        <dbReference type="ChEBI" id="CHEBI:73543"/>
        <dbReference type="ChEBI" id="CHEBI:73550"/>
        <dbReference type="EC" id="2.1.1.282"/>
    </reaction>
</comment>
<dbReference type="NCBIfam" id="NF003265">
    <property type="entry name" value="PRK04235.1-4"/>
    <property type="match status" value="1"/>
</dbReference>
<name>A0A401HR04_9EURY</name>
<dbReference type="InterPro" id="IPR003827">
    <property type="entry name" value="tRNA_yW-synthesising"/>
</dbReference>
<evidence type="ECO:0000256" key="6">
    <source>
        <dbReference type="ARBA" id="ARBA00030554"/>
    </source>
</evidence>
<keyword evidence="2 7" id="KW-0489">Methyltransferase</keyword>
<proteinExistence type="inferred from homology"/>
<comment type="similarity">
    <text evidence="1 7">Belongs to the TYW3 family.</text>
</comment>
<dbReference type="OrthoDB" id="19299at2157"/>
<accession>A0A401HR04</accession>
<dbReference type="GO" id="GO:0030488">
    <property type="term" value="P:tRNA methylation"/>
    <property type="evidence" value="ECO:0007669"/>
    <property type="project" value="InterPro"/>
</dbReference>
<gene>
    <name evidence="7" type="primary">taw3</name>
    <name evidence="9" type="ORF">MHHB_P0883</name>
</gene>
<protein>
    <recommendedName>
        <fullName evidence="6 7">tRNA(Phe) 7-((3-amino-3-carboxypropyl)-4-demethylwyosine(37)-N(4))-methyltransferase</fullName>
        <ecNumber evidence="7">2.1.1.282</ecNumber>
    </recommendedName>
    <alternativeName>
        <fullName evidence="7">tRNA wyosine derivatives biosynthesis protein Taw3</fullName>
    </alternativeName>
</protein>
<evidence type="ECO:0000256" key="4">
    <source>
        <dbReference type="ARBA" id="ARBA00022691"/>
    </source>
</evidence>
<evidence type="ECO:0000313" key="10">
    <source>
        <dbReference type="Proteomes" id="UP000290527"/>
    </source>
</evidence>
<organism evidence="9 10">
    <name type="scientific">Methanofervidicoccus abyssi</name>
    <dbReference type="NCBI Taxonomy" id="2082189"/>
    <lineage>
        <taxon>Archaea</taxon>
        <taxon>Methanobacteriati</taxon>
        <taxon>Methanobacteriota</taxon>
        <taxon>Methanomada group</taxon>
        <taxon>Methanococci</taxon>
        <taxon>Methanococcales</taxon>
        <taxon>Methanofervidicoccus</taxon>
    </lineage>
</organism>
<evidence type="ECO:0000256" key="7">
    <source>
        <dbReference type="HAMAP-Rule" id="MF_00266"/>
    </source>
</evidence>
<dbReference type="PANTHER" id="PTHR48418">
    <property type="entry name" value="TRNA WYBUTOSINE-SYNTHESIZING PROTEIN 3"/>
    <property type="match status" value="1"/>
</dbReference>
<dbReference type="Proteomes" id="UP000290527">
    <property type="component" value="Unassembled WGS sequence"/>
</dbReference>
<keyword evidence="3 7" id="KW-0808">Transferase</keyword>
<dbReference type="HAMAP" id="MF_00266">
    <property type="entry name" value="TYW3_archaea"/>
    <property type="match status" value="1"/>
</dbReference>
<evidence type="ECO:0000256" key="1">
    <source>
        <dbReference type="ARBA" id="ARBA00008569"/>
    </source>
</evidence>
<dbReference type="InterPro" id="IPR036602">
    <property type="entry name" value="tRNA_yW-synthesising-like_sf"/>
</dbReference>
<sequence>MFQEDKEKALKKLKNALEKGLVDKGIIYLLERINEMEDYYTTSSCIGRCGIMEFPKGKNPKVHSRWLGKWHHYGDERDLFEALERRSKDFGMLVFIMNSPILHVASRNIPAAKRLLDLAIHNGLKASSIKSITDKRVMVEILSTYRIDAPIGIDGRILADKNYLKMLLEVGNVKLKKSRELFYRFYRTLENIS</sequence>
<feature type="domain" description="tRNA wybutosine-synthesizing protein" evidence="8">
    <location>
        <begin position="5"/>
        <end position="190"/>
    </location>
</feature>
<dbReference type="GO" id="GO:0008175">
    <property type="term" value="F:tRNA methyltransferase activity"/>
    <property type="evidence" value="ECO:0007669"/>
    <property type="project" value="InterPro"/>
</dbReference>
<evidence type="ECO:0000256" key="5">
    <source>
        <dbReference type="ARBA" id="ARBA00022694"/>
    </source>
</evidence>
<dbReference type="InterPro" id="IPR022908">
    <property type="entry name" value="Taw3"/>
</dbReference>
<dbReference type="AlphaFoldDB" id="A0A401HR04"/>
<reference evidence="9 10" key="1">
    <citation type="journal article" date="2019" name="Int. J. Syst. Evol. Microbiol.">
        <title>Methanofervidicoccus abyssi gen. nov., sp. nov., a hydrogenotrophic methanogen, isolated from a hydrothermal vent chimney in the Mid-Cayman Spreading Center, the Caribbean Sea.</title>
        <authorList>
            <person name="Sakai S."/>
            <person name="Takaki Y."/>
            <person name="Miyazaki M."/>
            <person name="Ogawara M."/>
            <person name="Yanagawa K."/>
            <person name="Miyazaki J."/>
            <person name="Takai K."/>
        </authorList>
    </citation>
    <scope>NUCLEOTIDE SEQUENCE [LARGE SCALE GENOMIC DNA]</scope>
    <source>
        <strain evidence="9 10">HHB</strain>
    </source>
</reference>
<dbReference type="RefSeq" id="WP_192893824.1">
    <property type="nucleotide sequence ID" value="NZ_BFAX01000004.1"/>
</dbReference>
<evidence type="ECO:0000313" key="9">
    <source>
        <dbReference type="EMBL" id="GBF36653.1"/>
    </source>
</evidence>
<dbReference type="Gene3D" id="3.30.1960.10">
    <property type="entry name" value="tRNA wybutosine-synthesizing-like"/>
    <property type="match status" value="1"/>
</dbReference>
<dbReference type="Pfam" id="PF02676">
    <property type="entry name" value="TYW3"/>
    <property type="match status" value="1"/>
</dbReference>
<dbReference type="PANTHER" id="PTHR48418:SF1">
    <property type="entry name" value="TRNA WYBUTOSINE-SYNTHESIZING PROTEIN 3"/>
    <property type="match status" value="1"/>
</dbReference>
<keyword evidence="5 7" id="KW-0819">tRNA processing</keyword>
<evidence type="ECO:0000256" key="3">
    <source>
        <dbReference type="ARBA" id="ARBA00022679"/>
    </source>
</evidence>
<dbReference type="EC" id="2.1.1.282" evidence="7"/>
<keyword evidence="10" id="KW-1185">Reference proteome</keyword>
<keyword evidence="4 7" id="KW-0949">S-adenosyl-L-methionine</keyword>
<evidence type="ECO:0000259" key="8">
    <source>
        <dbReference type="Pfam" id="PF02676"/>
    </source>
</evidence>
<dbReference type="NCBIfam" id="NF047731">
    <property type="entry name" value="tRNAMtaseTaw3"/>
    <property type="match status" value="1"/>
</dbReference>
<evidence type="ECO:0000256" key="2">
    <source>
        <dbReference type="ARBA" id="ARBA00022603"/>
    </source>
</evidence>
<dbReference type="GO" id="GO:0031591">
    <property type="term" value="P:wybutosine biosynthetic process"/>
    <property type="evidence" value="ECO:0007669"/>
    <property type="project" value="InterPro"/>
</dbReference>
<dbReference type="SUPFAM" id="SSF111278">
    <property type="entry name" value="SSo0622-like"/>
    <property type="match status" value="1"/>
</dbReference>
<dbReference type="FunFam" id="3.30.1960.10:FF:000010">
    <property type="entry name" value="tRNA(Phe) 7-((3-amino-3-carboxypropyl)-4-demethylwyosine(37)-N(4))-methyltransferase 1"/>
    <property type="match status" value="1"/>
</dbReference>
<dbReference type="EMBL" id="BFAX01000004">
    <property type="protein sequence ID" value="GBF36653.1"/>
    <property type="molecule type" value="Genomic_DNA"/>
</dbReference>
<comment type="function">
    <text evidence="7">S-adenosyl-L-methionine-dependent methyltransferase that acts as a component of the wyosine derivatives biosynthesis pathway. Probably methylates N-4 position of wybutosine-86 to produce wybutosine-72.</text>
</comment>